<gene>
    <name evidence="2" type="ORF">LCGC14_0885630</name>
    <name evidence="1" type="ORF">LCGC14_1239040</name>
</gene>
<dbReference type="EMBL" id="LAZR01002808">
    <property type="protein sequence ID" value="KKN25356.1"/>
    <property type="molecule type" value="Genomic_DNA"/>
</dbReference>
<evidence type="ECO:0000313" key="1">
    <source>
        <dbReference type="EMBL" id="KKM90400.1"/>
    </source>
</evidence>
<evidence type="ECO:0000313" key="2">
    <source>
        <dbReference type="EMBL" id="KKN25356.1"/>
    </source>
</evidence>
<proteinExistence type="predicted"/>
<protein>
    <submittedName>
        <fullName evidence="1">Uncharacterized protein</fullName>
    </submittedName>
</protein>
<sequence>MTSKNFTNYDGTSVPPSMRNDILYRKVKQEIDEKMVYALVSLYKFWEGMYRKRLKRHMELKHSLIDINGE</sequence>
<accession>A0A0F9NNL1</accession>
<comment type="caution">
    <text evidence="1">The sequence shown here is derived from an EMBL/GenBank/DDBJ whole genome shotgun (WGS) entry which is preliminary data.</text>
</comment>
<dbReference type="AlphaFoldDB" id="A0A0F9NNL1"/>
<organism evidence="1">
    <name type="scientific">marine sediment metagenome</name>
    <dbReference type="NCBI Taxonomy" id="412755"/>
    <lineage>
        <taxon>unclassified sequences</taxon>
        <taxon>metagenomes</taxon>
        <taxon>ecological metagenomes</taxon>
    </lineage>
</organism>
<reference evidence="1" key="1">
    <citation type="journal article" date="2015" name="Nature">
        <title>Complex archaea that bridge the gap between prokaryotes and eukaryotes.</title>
        <authorList>
            <person name="Spang A."/>
            <person name="Saw J.H."/>
            <person name="Jorgensen S.L."/>
            <person name="Zaremba-Niedzwiedzka K."/>
            <person name="Martijn J."/>
            <person name="Lind A.E."/>
            <person name="van Eijk R."/>
            <person name="Schleper C."/>
            <person name="Guy L."/>
            <person name="Ettema T.J."/>
        </authorList>
    </citation>
    <scope>NUCLEOTIDE SEQUENCE</scope>
</reference>
<name>A0A0F9NNL1_9ZZZZ</name>
<dbReference type="EMBL" id="LAZR01006677">
    <property type="protein sequence ID" value="KKM90400.1"/>
    <property type="molecule type" value="Genomic_DNA"/>
</dbReference>